<dbReference type="EMBL" id="JANBPK010000861">
    <property type="protein sequence ID" value="KAJ2929695.1"/>
    <property type="molecule type" value="Genomic_DNA"/>
</dbReference>
<accession>A0A9W8JF20</accession>
<organism evidence="2 3">
    <name type="scientific">Candolleomyces eurysporus</name>
    <dbReference type="NCBI Taxonomy" id="2828524"/>
    <lineage>
        <taxon>Eukaryota</taxon>
        <taxon>Fungi</taxon>
        <taxon>Dikarya</taxon>
        <taxon>Basidiomycota</taxon>
        <taxon>Agaricomycotina</taxon>
        <taxon>Agaricomycetes</taxon>
        <taxon>Agaricomycetidae</taxon>
        <taxon>Agaricales</taxon>
        <taxon>Agaricineae</taxon>
        <taxon>Psathyrellaceae</taxon>
        <taxon>Candolleomyces</taxon>
    </lineage>
</organism>
<evidence type="ECO:0000313" key="3">
    <source>
        <dbReference type="Proteomes" id="UP001140091"/>
    </source>
</evidence>
<evidence type="ECO:0000313" key="2">
    <source>
        <dbReference type="EMBL" id="KAJ2929695.1"/>
    </source>
</evidence>
<feature type="compositionally biased region" description="Low complexity" evidence="1">
    <location>
        <begin position="178"/>
        <end position="194"/>
    </location>
</feature>
<dbReference type="Proteomes" id="UP001140091">
    <property type="component" value="Unassembled WGS sequence"/>
</dbReference>
<dbReference type="OrthoDB" id="1026733at2759"/>
<sequence>MSELTAGQEAALSQVLELAGDCDREVAISVLSSVEWDVQRAADMIFGGSGVSSSAPLLPRSSAPVETFDIDDSEQGRAGGERPAAGQQPGAPFSMLIVRPLLSVLSFPLHLLSSLLRFMFGVLRIPFPALRFSGLNFYSPLRPRPTPRPGGPDRWLRELEEETGAVSIARLKVPKGVSSSAAGPSSSGATSSASHLTSRGNAAAGLNGITVEEGRKILPDFTLSTYEEVLRTVQRDSKIACVVLVSEEHDDAAEFKRHVVYLMFFISF</sequence>
<keyword evidence="3" id="KW-1185">Reference proteome</keyword>
<gene>
    <name evidence="2" type="ORF">H1R20_g7384</name>
</gene>
<comment type="caution">
    <text evidence="2">The sequence shown here is derived from an EMBL/GenBank/DDBJ whole genome shotgun (WGS) entry which is preliminary data.</text>
</comment>
<dbReference type="AlphaFoldDB" id="A0A9W8JF20"/>
<proteinExistence type="predicted"/>
<feature type="region of interest" description="Disordered" evidence="1">
    <location>
        <begin position="176"/>
        <end position="196"/>
    </location>
</feature>
<reference evidence="2" key="1">
    <citation type="submission" date="2022-06" db="EMBL/GenBank/DDBJ databases">
        <title>Genome Sequence of Candolleomyces eurysporus.</title>
        <authorList>
            <person name="Buettner E."/>
        </authorList>
    </citation>
    <scope>NUCLEOTIDE SEQUENCE</scope>
    <source>
        <strain evidence="2">VTCC 930004</strain>
    </source>
</reference>
<feature type="non-terminal residue" evidence="2">
    <location>
        <position position="1"/>
    </location>
</feature>
<evidence type="ECO:0008006" key="4">
    <source>
        <dbReference type="Google" id="ProtNLM"/>
    </source>
</evidence>
<dbReference type="Pfam" id="PF14555">
    <property type="entry name" value="UBA_4"/>
    <property type="match status" value="1"/>
</dbReference>
<protein>
    <recommendedName>
        <fullName evidence="4">UBX domain-containing protein</fullName>
    </recommendedName>
</protein>
<evidence type="ECO:0000256" key="1">
    <source>
        <dbReference type="SAM" id="MobiDB-lite"/>
    </source>
</evidence>
<dbReference type="CDD" id="cd14273">
    <property type="entry name" value="UBA_TAP-C_like"/>
    <property type="match status" value="1"/>
</dbReference>
<dbReference type="Gene3D" id="3.40.30.10">
    <property type="entry name" value="Glutaredoxin"/>
    <property type="match status" value="1"/>
</dbReference>
<name>A0A9W8JF20_9AGAR</name>